<name>A0AAD9F181_DISEL</name>
<keyword evidence="1" id="KW-0472">Membrane</keyword>
<dbReference type="GO" id="GO:0016740">
    <property type="term" value="F:transferase activity"/>
    <property type="evidence" value="ECO:0007669"/>
    <property type="project" value="UniProtKB-KW"/>
</dbReference>
<evidence type="ECO:0000313" key="3">
    <source>
        <dbReference type="EMBL" id="KAK1885007.1"/>
    </source>
</evidence>
<organism evidence="3 4">
    <name type="scientific">Dissostichus eleginoides</name>
    <name type="common">Patagonian toothfish</name>
    <name type="synonym">Dissostichus amissus</name>
    <dbReference type="NCBI Taxonomy" id="100907"/>
    <lineage>
        <taxon>Eukaryota</taxon>
        <taxon>Metazoa</taxon>
        <taxon>Chordata</taxon>
        <taxon>Craniata</taxon>
        <taxon>Vertebrata</taxon>
        <taxon>Euteleostomi</taxon>
        <taxon>Actinopterygii</taxon>
        <taxon>Neopterygii</taxon>
        <taxon>Teleostei</taxon>
        <taxon>Neoteleostei</taxon>
        <taxon>Acanthomorphata</taxon>
        <taxon>Eupercaria</taxon>
        <taxon>Perciformes</taxon>
        <taxon>Notothenioidei</taxon>
        <taxon>Nototheniidae</taxon>
        <taxon>Dissostichus</taxon>
    </lineage>
</organism>
<evidence type="ECO:0000313" key="4">
    <source>
        <dbReference type="Proteomes" id="UP001228049"/>
    </source>
</evidence>
<keyword evidence="4" id="KW-1185">Reference proteome</keyword>
<proteinExistence type="predicted"/>
<comment type="caution">
    <text evidence="3">The sequence shown here is derived from an EMBL/GenBank/DDBJ whole genome shotgun (WGS) entry which is preliminary data.</text>
</comment>
<keyword evidence="2" id="KW-0732">Signal</keyword>
<keyword evidence="1" id="KW-0812">Transmembrane</keyword>
<feature type="chain" id="PRO_5041979051" evidence="2">
    <location>
        <begin position="20"/>
        <end position="189"/>
    </location>
</feature>
<sequence>MSVLFAAVLLLCCRYNATGTQDHSDHGYQSQGSEVTEGLLQGHTDFGGDYHLGAHIAKSLRQRNIQIVFTVRKELSHTHEERETGCPHLNLTLVFQAGVLATVLPTPASSAADAGCGSVAAMETTHQHPQEFACYQKKLEQRRGKKGFSTAYRWLLMTLLGVLNKVILIIAMPPPIQESLGRHACSFSN</sequence>
<dbReference type="EMBL" id="JASDAP010000021">
    <property type="protein sequence ID" value="KAK1885007.1"/>
    <property type="molecule type" value="Genomic_DNA"/>
</dbReference>
<protein>
    <submittedName>
        <fullName evidence="3">Pyrophosphoryl-undecaprenol N-acetylglucosamine transferase</fullName>
    </submittedName>
</protein>
<feature type="transmembrane region" description="Helical" evidence="1">
    <location>
        <begin position="151"/>
        <end position="172"/>
    </location>
</feature>
<gene>
    <name evidence="3" type="ORF">KUDE01_031203</name>
</gene>
<evidence type="ECO:0000256" key="1">
    <source>
        <dbReference type="SAM" id="Phobius"/>
    </source>
</evidence>
<dbReference type="Proteomes" id="UP001228049">
    <property type="component" value="Unassembled WGS sequence"/>
</dbReference>
<feature type="signal peptide" evidence="2">
    <location>
        <begin position="1"/>
        <end position="19"/>
    </location>
</feature>
<keyword evidence="3" id="KW-0808">Transferase</keyword>
<accession>A0AAD9F181</accession>
<reference evidence="3" key="1">
    <citation type="submission" date="2023-04" db="EMBL/GenBank/DDBJ databases">
        <title>Chromosome-level genome of Chaenocephalus aceratus.</title>
        <authorList>
            <person name="Park H."/>
        </authorList>
    </citation>
    <scope>NUCLEOTIDE SEQUENCE</scope>
    <source>
        <strain evidence="3">DE</strain>
        <tissue evidence="3">Muscle</tissue>
    </source>
</reference>
<keyword evidence="1" id="KW-1133">Transmembrane helix</keyword>
<evidence type="ECO:0000256" key="2">
    <source>
        <dbReference type="SAM" id="SignalP"/>
    </source>
</evidence>
<dbReference type="AlphaFoldDB" id="A0AAD9F181"/>